<evidence type="ECO:0000256" key="9">
    <source>
        <dbReference type="PIRNR" id="PIRNR003128"/>
    </source>
</evidence>
<evidence type="ECO:0000256" key="8">
    <source>
        <dbReference type="ARBA" id="ARBA00033408"/>
    </source>
</evidence>
<evidence type="ECO:0000256" key="6">
    <source>
        <dbReference type="ARBA" id="ARBA00022840"/>
    </source>
</evidence>
<dbReference type="PIRSF" id="PIRSF003128">
    <property type="entry name" value="RecN"/>
    <property type="match status" value="1"/>
</dbReference>
<gene>
    <name evidence="12" type="primary">recN</name>
    <name evidence="12" type="ORF">CPIN18021_1309</name>
</gene>
<name>A0A1S6U8R0_9BACT</name>
<dbReference type="Proteomes" id="UP000190868">
    <property type="component" value="Chromosome"/>
</dbReference>
<comment type="function">
    <text evidence="1 9">May be involved in recombinational repair of damaged DNA.</text>
</comment>
<dbReference type="InterPro" id="IPR038729">
    <property type="entry name" value="Rad50/SbcC_AAA"/>
</dbReference>
<keyword evidence="5 9" id="KW-0227">DNA damage</keyword>
<feature type="coiled-coil region" evidence="10">
    <location>
        <begin position="264"/>
        <end position="328"/>
    </location>
</feature>
<dbReference type="RefSeq" id="WP_078424682.1">
    <property type="nucleotide sequence ID" value="NZ_CP017258.1"/>
</dbReference>
<keyword evidence="10" id="KW-0175">Coiled coil</keyword>
<feature type="coiled-coil region" evidence="10">
    <location>
        <begin position="145"/>
        <end position="179"/>
    </location>
</feature>
<dbReference type="GO" id="GO:0043590">
    <property type="term" value="C:bacterial nucleoid"/>
    <property type="evidence" value="ECO:0007669"/>
    <property type="project" value="TreeGrafter"/>
</dbReference>
<dbReference type="SMART" id="SM00382">
    <property type="entry name" value="AAA"/>
    <property type="match status" value="1"/>
</dbReference>
<comment type="similarity">
    <text evidence="2 9">Belongs to the RecN family.</text>
</comment>
<organism evidence="12 13">
    <name type="scientific">Campylobacter pinnipediorum subsp. caledonicus</name>
    <dbReference type="NCBI Taxonomy" id="1874362"/>
    <lineage>
        <taxon>Bacteria</taxon>
        <taxon>Pseudomonadati</taxon>
        <taxon>Campylobacterota</taxon>
        <taxon>Epsilonproteobacteria</taxon>
        <taxon>Campylobacterales</taxon>
        <taxon>Campylobacteraceae</taxon>
        <taxon>Campylobacter</taxon>
    </lineage>
</organism>
<dbReference type="GO" id="GO:0005524">
    <property type="term" value="F:ATP binding"/>
    <property type="evidence" value="ECO:0007669"/>
    <property type="project" value="UniProtKB-KW"/>
</dbReference>
<accession>A0A1S6U8R0</accession>
<dbReference type="InterPro" id="IPR004604">
    <property type="entry name" value="DNA_recomb/repair_RecN"/>
</dbReference>
<dbReference type="GO" id="GO:0009432">
    <property type="term" value="P:SOS response"/>
    <property type="evidence" value="ECO:0007669"/>
    <property type="project" value="TreeGrafter"/>
</dbReference>
<dbReference type="Pfam" id="PF13476">
    <property type="entry name" value="AAA_23"/>
    <property type="match status" value="1"/>
</dbReference>
<dbReference type="GO" id="GO:0006302">
    <property type="term" value="P:double-strand break repair"/>
    <property type="evidence" value="ECO:0007669"/>
    <property type="project" value="InterPro"/>
</dbReference>
<evidence type="ECO:0000313" key="12">
    <source>
        <dbReference type="EMBL" id="AQW88103.1"/>
    </source>
</evidence>
<keyword evidence="4" id="KW-0547">Nucleotide-binding</keyword>
<dbReference type="PANTHER" id="PTHR11059">
    <property type="entry name" value="DNA REPAIR PROTEIN RECN"/>
    <property type="match status" value="1"/>
</dbReference>
<evidence type="ECO:0000256" key="7">
    <source>
        <dbReference type="ARBA" id="ARBA00023204"/>
    </source>
</evidence>
<feature type="domain" description="AAA+ ATPase" evidence="11">
    <location>
        <begin position="21"/>
        <end position="465"/>
    </location>
</feature>
<keyword evidence="6" id="KW-0067">ATP-binding</keyword>
<dbReference type="InterPro" id="IPR003593">
    <property type="entry name" value="AAA+_ATPase"/>
</dbReference>
<protein>
    <recommendedName>
        <fullName evidence="3 9">DNA repair protein RecN</fullName>
    </recommendedName>
    <alternativeName>
        <fullName evidence="8 9">Recombination protein N</fullName>
    </alternativeName>
</protein>
<evidence type="ECO:0000313" key="13">
    <source>
        <dbReference type="Proteomes" id="UP000190868"/>
    </source>
</evidence>
<reference evidence="13" key="1">
    <citation type="submission" date="2016-09" db="EMBL/GenBank/DDBJ databases">
        <title>Comparative genomics of the Campylobacter concisus group.</title>
        <authorList>
            <person name="Miller W.G."/>
            <person name="Yee E."/>
            <person name="Chapman M.H."/>
            <person name="Huynh S."/>
            <person name="Bono J.L."/>
            <person name="On S.L.W."/>
            <person name="StLeger J."/>
            <person name="Foster G."/>
            <person name="Parker C.T."/>
        </authorList>
    </citation>
    <scope>NUCLEOTIDE SEQUENCE [LARGE SCALE GENOMIC DNA]</scope>
    <source>
        <strain evidence="13">RM18021</strain>
    </source>
</reference>
<sequence>MIERIYIKNHLSFSEVEVKFKKGLSVFTGVSGSGKSVFMSAIMSAFGLSDSEAKVIEADVNYQFEMQEFGIENEEINSFKMTKNNSTRYFINSQAISKKNLANIANEHIKFLSAKQINEFENERFLNIIDTLANDKEHNENLKQLRQINLTYKKIKNELEKIQNDEKQIEELKEFARFEIEKIKNINPKDGEFEELMQIKKMLSKKDKIEQAWNKAENIFEFEHSVIEALNISDIDSSFFEEAMNALRIARDELNIDELDDINVEEILDRIEDLNSIIKRYGSEKEAIVTLRKKEEELQRYENISFEKKNLQAQYSQISEQQDEICEKITNKRISLLSNLQNIINEYLNNLYMQNITLKIEPTNISEFGKDLIILTLNQTSLSKLSSGEINRLRLALIASESKITNSGNGVIILDEIDANLSGKEAMSIANVLVQISQFYQIFAISHQPQLSSKANSHFLIEKKDNLSTIKELTNQERINELARMISGEHISNEAIQFAKELLK</sequence>
<evidence type="ECO:0000259" key="11">
    <source>
        <dbReference type="SMART" id="SM00382"/>
    </source>
</evidence>
<keyword evidence="7 9" id="KW-0234">DNA repair</keyword>
<dbReference type="SUPFAM" id="SSF52540">
    <property type="entry name" value="P-loop containing nucleoside triphosphate hydrolases"/>
    <property type="match status" value="1"/>
</dbReference>
<evidence type="ECO:0000256" key="4">
    <source>
        <dbReference type="ARBA" id="ARBA00022741"/>
    </source>
</evidence>
<evidence type="ECO:0000256" key="2">
    <source>
        <dbReference type="ARBA" id="ARBA00009441"/>
    </source>
</evidence>
<dbReference type="AlphaFoldDB" id="A0A1S6U8R0"/>
<evidence type="ECO:0000256" key="5">
    <source>
        <dbReference type="ARBA" id="ARBA00022763"/>
    </source>
</evidence>
<evidence type="ECO:0000256" key="10">
    <source>
        <dbReference type="SAM" id="Coils"/>
    </source>
</evidence>
<keyword evidence="13" id="KW-1185">Reference proteome</keyword>
<dbReference type="Gene3D" id="3.40.50.300">
    <property type="entry name" value="P-loop containing nucleotide triphosphate hydrolases"/>
    <property type="match status" value="2"/>
</dbReference>
<dbReference type="EMBL" id="CP017258">
    <property type="protein sequence ID" value="AQW88103.1"/>
    <property type="molecule type" value="Genomic_DNA"/>
</dbReference>
<dbReference type="InterPro" id="IPR027417">
    <property type="entry name" value="P-loop_NTPase"/>
</dbReference>
<dbReference type="GO" id="GO:0006310">
    <property type="term" value="P:DNA recombination"/>
    <property type="evidence" value="ECO:0007669"/>
    <property type="project" value="InterPro"/>
</dbReference>
<evidence type="ECO:0000256" key="1">
    <source>
        <dbReference type="ARBA" id="ARBA00003618"/>
    </source>
</evidence>
<dbReference type="GO" id="GO:0016887">
    <property type="term" value="F:ATP hydrolysis activity"/>
    <property type="evidence" value="ECO:0007669"/>
    <property type="project" value="InterPro"/>
</dbReference>
<dbReference type="PANTHER" id="PTHR11059:SF0">
    <property type="entry name" value="DNA REPAIR PROTEIN RECN"/>
    <property type="match status" value="1"/>
</dbReference>
<evidence type="ECO:0000256" key="3">
    <source>
        <dbReference type="ARBA" id="ARBA00021315"/>
    </source>
</evidence>
<proteinExistence type="inferred from homology"/>